<comment type="pathway">
    <text evidence="3">Cofactor biosynthesis; riboflavin biosynthesis; 2-hydroxy-3-oxobutyl phosphate from D-ribulose 5-phosphate: step 1/1.</text>
</comment>
<comment type="function">
    <text evidence="2">Catalyzes the conversion of D-ribulose 5-phosphate to formate and 3,4-dihydroxy-2-butanone 4-phosphate.</text>
</comment>
<dbReference type="Proteomes" id="UP001500483">
    <property type="component" value="Unassembled WGS sequence"/>
</dbReference>
<dbReference type="Gene3D" id="3.40.50.10990">
    <property type="entry name" value="GTP cyclohydrolase II"/>
    <property type="match status" value="1"/>
</dbReference>
<dbReference type="Gene3D" id="3.90.870.10">
    <property type="entry name" value="DHBP synthase"/>
    <property type="match status" value="1"/>
</dbReference>
<dbReference type="PANTHER" id="PTHR21327:SF18">
    <property type="entry name" value="3,4-DIHYDROXY-2-BUTANONE 4-PHOSPHATE SYNTHASE"/>
    <property type="match status" value="1"/>
</dbReference>
<protein>
    <recommendedName>
        <fullName evidence="5">3,4-dihydroxy-2-butanone-4-phosphate synthase</fullName>
        <ecNumber evidence="5">4.1.99.12</ecNumber>
    </recommendedName>
</protein>
<evidence type="ECO:0000256" key="6">
    <source>
        <dbReference type="ARBA" id="ARBA00022619"/>
    </source>
</evidence>
<comment type="caution">
    <text evidence="9">The sequence shown here is derived from an EMBL/GenBank/DDBJ whole genome shotgun (WGS) entry which is preliminary data.</text>
</comment>
<evidence type="ECO:0000256" key="7">
    <source>
        <dbReference type="ARBA" id="ARBA00022723"/>
    </source>
</evidence>
<dbReference type="InterPro" id="IPR017945">
    <property type="entry name" value="DHBP_synth_RibB-like_a/b_dom"/>
</dbReference>
<dbReference type="Pfam" id="PF00926">
    <property type="entry name" value="DHBP_synthase"/>
    <property type="match status" value="1"/>
</dbReference>
<dbReference type="PIRSF" id="PIRSF001259">
    <property type="entry name" value="RibA"/>
    <property type="match status" value="1"/>
</dbReference>
<dbReference type="EC" id="4.1.99.12" evidence="5"/>
<dbReference type="Pfam" id="PF00925">
    <property type="entry name" value="GTP_cyclohydro2"/>
    <property type="match status" value="1"/>
</dbReference>
<dbReference type="EMBL" id="BAAAYK010000038">
    <property type="protein sequence ID" value="GAA3357477.1"/>
    <property type="molecule type" value="Genomic_DNA"/>
</dbReference>
<dbReference type="PANTHER" id="PTHR21327">
    <property type="entry name" value="GTP CYCLOHYDROLASE II-RELATED"/>
    <property type="match status" value="1"/>
</dbReference>
<keyword evidence="10" id="KW-1185">Reference proteome</keyword>
<evidence type="ECO:0000313" key="9">
    <source>
        <dbReference type="EMBL" id="GAA3357477.1"/>
    </source>
</evidence>
<reference evidence="10" key="1">
    <citation type="journal article" date="2019" name="Int. J. Syst. Evol. Microbiol.">
        <title>The Global Catalogue of Microorganisms (GCM) 10K type strain sequencing project: providing services to taxonomists for standard genome sequencing and annotation.</title>
        <authorList>
            <consortium name="The Broad Institute Genomics Platform"/>
            <consortium name="The Broad Institute Genome Sequencing Center for Infectious Disease"/>
            <person name="Wu L."/>
            <person name="Ma J."/>
        </authorList>
    </citation>
    <scope>NUCLEOTIDE SEQUENCE [LARGE SCALE GENOMIC DNA]</scope>
    <source>
        <strain evidence="10">JCM 9687</strain>
    </source>
</reference>
<comment type="similarity">
    <text evidence="4">In the N-terminal section; belongs to the DHBP synthase family.</text>
</comment>
<dbReference type="SUPFAM" id="SSF55821">
    <property type="entry name" value="YrdC/RibB"/>
    <property type="match status" value="1"/>
</dbReference>
<evidence type="ECO:0000256" key="5">
    <source>
        <dbReference type="ARBA" id="ARBA00012153"/>
    </source>
</evidence>
<dbReference type="InterPro" id="IPR036144">
    <property type="entry name" value="RibA-like_sf"/>
</dbReference>
<evidence type="ECO:0000313" key="10">
    <source>
        <dbReference type="Proteomes" id="UP001500483"/>
    </source>
</evidence>
<dbReference type="InterPro" id="IPR032677">
    <property type="entry name" value="GTP_cyclohydro_II"/>
</dbReference>
<dbReference type="SUPFAM" id="SSF142695">
    <property type="entry name" value="RibA-like"/>
    <property type="match status" value="1"/>
</dbReference>
<organism evidence="9 10">
    <name type="scientific">Saccharopolyspora gregorii</name>
    <dbReference type="NCBI Taxonomy" id="33914"/>
    <lineage>
        <taxon>Bacteria</taxon>
        <taxon>Bacillati</taxon>
        <taxon>Actinomycetota</taxon>
        <taxon>Actinomycetes</taxon>
        <taxon>Pseudonocardiales</taxon>
        <taxon>Pseudonocardiaceae</taxon>
        <taxon>Saccharopolyspora</taxon>
    </lineage>
</organism>
<keyword evidence="6" id="KW-0686">Riboflavin biosynthesis</keyword>
<evidence type="ECO:0000259" key="8">
    <source>
        <dbReference type="Pfam" id="PF00925"/>
    </source>
</evidence>
<gene>
    <name evidence="9" type="ORF">GCM10020366_25680</name>
</gene>
<dbReference type="InterPro" id="IPR000422">
    <property type="entry name" value="DHBP_synthase_RibB"/>
</dbReference>
<sequence>MTTTTADAGPAAPARPADPVAAALGGLAAGRAVVVLDDTGQEDAAHLVLAAEHATPPLVAFAVRHTSGLLRAAIDAGRADALRLPPMTRAGVRPGGAVPSVAVDAVRGVGTGISAADRARTIAALADPRTGPDDLARPGHVVPLRVDAGGVLGHRGPAEAAADLAALAGLHRAVAFGELVGLDDPTRLAGAAEARLFALEHELAVVSVDEVAEHRMRRDGLVERGAEARLPLPAGTFRAVGYRARDGREHLALVRGTPRGASPVHVHRECALGEVAAGLPCTCRAELDAALAAVAGRDDGVVVLLRAGGRAGSCGSATGAREARELELVAEAILADLRG</sequence>
<evidence type="ECO:0000256" key="2">
    <source>
        <dbReference type="ARBA" id="ARBA00002284"/>
    </source>
</evidence>
<name>A0ABP6RUQ0_9PSEU</name>
<comment type="catalytic activity">
    <reaction evidence="1">
        <text>D-ribulose 5-phosphate = (2S)-2-hydroxy-3-oxobutyl phosphate + formate + H(+)</text>
        <dbReference type="Rhea" id="RHEA:18457"/>
        <dbReference type="ChEBI" id="CHEBI:15378"/>
        <dbReference type="ChEBI" id="CHEBI:15740"/>
        <dbReference type="ChEBI" id="CHEBI:58121"/>
        <dbReference type="ChEBI" id="CHEBI:58830"/>
        <dbReference type="EC" id="4.1.99.12"/>
    </reaction>
</comment>
<dbReference type="RefSeq" id="WP_344926502.1">
    <property type="nucleotide sequence ID" value="NZ_BAAAYK010000038.1"/>
</dbReference>
<accession>A0ABP6RUQ0</accession>
<keyword evidence="7" id="KW-0479">Metal-binding</keyword>
<feature type="domain" description="GTP cyclohydrolase II" evidence="8">
    <location>
        <begin position="224"/>
        <end position="312"/>
    </location>
</feature>
<evidence type="ECO:0000256" key="4">
    <source>
        <dbReference type="ARBA" id="ARBA00005520"/>
    </source>
</evidence>
<proteinExistence type="inferred from homology"/>
<evidence type="ECO:0000256" key="3">
    <source>
        <dbReference type="ARBA" id="ARBA00004904"/>
    </source>
</evidence>
<evidence type="ECO:0000256" key="1">
    <source>
        <dbReference type="ARBA" id="ARBA00000141"/>
    </source>
</evidence>